<gene>
    <name evidence="11" type="ORF">T9R20_01750</name>
</gene>
<dbReference type="RefSeq" id="WP_322410844.1">
    <property type="nucleotide sequence ID" value="NZ_CP139779.1"/>
</dbReference>
<evidence type="ECO:0000256" key="7">
    <source>
        <dbReference type="ARBA" id="ARBA00022989"/>
    </source>
</evidence>
<dbReference type="CDD" id="cd06261">
    <property type="entry name" value="TM_PBP2"/>
    <property type="match status" value="1"/>
</dbReference>
<sequence length="268" mass="29369">MAPTTTAARVGRHIPLIILAVFAAFPLFVLVTNSLKSRTELALNPIGLPQNPQFGNFVTAWQDSDFALHAANSLLLVFSTVACVLVLAGLAAYNLARLEPRGSGAVLFYMLAVTAFPIWLYLVPLFFTWRTLGLLNNFVGLIIIYTAINSPLAIFLLRSYLVRIPREIEEAAYVDGATKLQVLVRIILPISWTGFLTVGLVVAVAVWGEFQIAFVMLQDQGKLPVTTSFTDSPRASGKIGRSPARWRFWRSFPSAFCSSSSSAASRKD</sequence>
<feature type="transmembrane region" description="Helical" evidence="9">
    <location>
        <begin position="139"/>
        <end position="161"/>
    </location>
</feature>
<dbReference type="Proteomes" id="UP001324533">
    <property type="component" value="Chromosome"/>
</dbReference>
<dbReference type="PANTHER" id="PTHR32243:SF50">
    <property type="entry name" value="MALTOSE_MALTODEXTRIN TRANSPORT SYSTEM PERMEASE PROTEIN MALG"/>
    <property type="match status" value="1"/>
</dbReference>
<feature type="transmembrane region" description="Helical" evidence="9">
    <location>
        <begin position="12"/>
        <end position="31"/>
    </location>
</feature>
<reference evidence="11 12" key="1">
    <citation type="submission" date="2023-06" db="EMBL/GenBank/DDBJ databases">
        <title>Rock-solubilizing bacteria, Microbacterium invictum, promotes re-establishment of vegetation in rocky wasteland by accelerating rock bio-weathering and reshaping soil bacterial community.</title>
        <authorList>
            <person name="Liu C."/>
        </authorList>
    </citation>
    <scope>NUCLEOTIDE SEQUENCE [LARGE SCALE GENOMIC DNA]</scope>
    <source>
        <strain evidence="11 12">X-18</strain>
    </source>
</reference>
<accession>A0ABZ0VAP8</accession>
<organism evidence="11 12">
    <name type="scientific">Microbacterium invictum</name>
    <dbReference type="NCBI Taxonomy" id="515415"/>
    <lineage>
        <taxon>Bacteria</taxon>
        <taxon>Bacillati</taxon>
        <taxon>Actinomycetota</taxon>
        <taxon>Actinomycetes</taxon>
        <taxon>Micrococcales</taxon>
        <taxon>Microbacteriaceae</taxon>
        <taxon>Microbacterium</taxon>
    </lineage>
</organism>
<dbReference type="InterPro" id="IPR035906">
    <property type="entry name" value="MetI-like_sf"/>
</dbReference>
<feature type="transmembrane region" description="Helical" evidence="9">
    <location>
        <begin position="182"/>
        <end position="207"/>
    </location>
</feature>
<evidence type="ECO:0000256" key="4">
    <source>
        <dbReference type="ARBA" id="ARBA00022475"/>
    </source>
</evidence>
<evidence type="ECO:0000256" key="3">
    <source>
        <dbReference type="ARBA" id="ARBA00022448"/>
    </source>
</evidence>
<dbReference type="PROSITE" id="PS50928">
    <property type="entry name" value="ABC_TM1"/>
    <property type="match status" value="1"/>
</dbReference>
<name>A0ABZ0VAP8_9MICO</name>
<comment type="similarity">
    <text evidence="2">Belongs to the binding-protein-dependent transport system permease family. MalFG subfamily.</text>
</comment>
<evidence type="ECO:0000256" key="9">
    <source>
        <dbReference type="RuleBase" id="RU363032"/>
    </source>
</evidence>
<dbReference type="PANTHER" id="PTHR32243">
    <property type="entry name" value="MALTOSE TRANSPORT SYSTEM PERMEASE-RELATED"/>
    <property type="match status" value="1"/>
</dbReference>
<dbReference type="InterPro" id="IPR050901">
    <property type="entry name" value="BP-dep_ABC_trans_perm"/>
</dbReference>
<dbReference type="Pfam" id="PF00528">
    <property type="entry name" value="BPD_transp_1"/>
    <property type="match status" value="1"/>
</dbReference>
<keyword evidence="6 9" id="KW-0812">Transmembrane</keyword>
<evidence type="ECO:0000256" key="8">
    <source>
        <dbReference type="ARBA" id="ARBA00023136"/>
    </source>
</evidence>
<keyword evidence="7 9" id="KW-1133">Transmembrane helix</keyword>
<keyword evidence="3 9" id="KW-0813">Transport</keyword>
<dbReference type="EMBL" id="CP139779">
    <property type="protein sequence ID" value="WQB70707.1"/>
    <property type="molecule type" value="Genomic_DNA"/>
</dbReference>
<evidence type="ECO:0000256" key="6">
    <source>
        <dbReference type="ARBA" id="ARBA00022692"/>
    </source>
</evidence>
<proteinExistence type="inferred from homology"/>
<dbReference type="SUPFAM" id="SSF161098">
    <property type="entry name" value="MetI-like"/>
    <property type="match status" value="1"/>
</dbReference>
<keyword evidence="5" id="KW-0762">Sugar transport</keyword>
<evidence type="ECO:0000259" key="10">
    <source>
        <dbReference type="PROSITE" id="PS50928"/>
    </source>
</evidence>
<comment type="subcellular location">
    <subcellularLocation>
        <location evidence="1 9">Cell membrane</location>
        <topology evidence="1 9">Multi-pass membrane protein</topology>
    </subcellularLocation>
</comment>
<feature type="transmembrane region" description="Helical" evidence="9">
    <location>
        <begin position="107"/>
        <end position="127"/>
    </location>
</feature>
<protein>
    <submittedName>
        <fullName evidence="11">Carbohydrate ABC transporter permease</fullName>
    </submittedName>
</protein>
<evidence type="ECO:0000256" key="5">
    <source>
        <dbReference type="ARBA" id="ARBA00022597"/>
    </source>
</evidence>
<dbReference type="Gene3D" id="1.10.3720.10">
    <property type="entry name" value="MetI-like"/>
    <property type="match status" value="1"/>
</dbReference>
<keyword evidence="12" id="KW-1185">Reference proteome</keyword>
<evidence type="ECO:0000313" key="12">
    <source>
        <dbReference type="Proteomes" id="UP001324533"/>
    </source>
</evidence>
<evidence type="ECO:0000256" key="1">
    <source>
        <dbReference type="ARBA" id="ARBA00004651"/>
    </source>
</evidence>
<evidence type="ECO:0000256" key="2">
    <source>
        <dbReference type="ARBA" id="ARBA00009047"/>
    </source>
</evidence>
<evidence type="ECO:0000313" key="11">
    <source>
        <dbReference type="EMBL" id="WQB70707.1"/>
    </source>
</evidence>
<feature type="domain" description="ABC transmembrane type-1" evidence="10">
    <location>
        <begin position="70"/>
        <end position="268"/>
    </location>
</feature>
<feature type="transmembrane region" description="Helical" evidence="9">
    <location>
        <begin position="74"/>
        <end position="95"/>
    </location>
</feature>
<dbReference type="InterPro" id="IPR000515">
    <property type="entry name" value="MetI-like"/>
</dbReference>
<keyword evidence="8 9" id="KW-0472">Membrane</keyword>
<keyword evidence="4" id="KW-1003">Cell membrane</keyword>